<dbReference type="AlphaFoldDB" id="A0A0E9VPA3"/>
<proteinExistence type="predicted"/>
<organism evidence="1">
    <name type="scientific">Anguilla anguilla</name>
    <name type="common">European freshwater eel</name>
    <name type="synonym">Muraena anguilla</name>
    <dbReference type="NCBI Taxonomy" id="7936"/>
    <lineage>
        <taxon>Eukaryota</taxon>
        <taxon>Metazoa</taxon>
        <taxon>Chordata</taxon>
        <taxon>Craniata</taxon>
        <taxon>Vertebrata</taxon>
        <taxon>Euteleostomi</taxon>
        <taxon>Actinopterygii</taxon>
        <taxon>Neopterygii</taxon>
        <taxon>Teleostei</taxon>
        <taxon>Anguilliformes</taxon>
        <taxon>Anguillidae</taxon>
        <taxon>Anguilla</taxon>
    </lineage>
</organism>
<reference evidence="1" key="1">
    <citation type="submission" date="2014-11" db="EMBL/GenBank/DDBJ databases">
        <authorList>
            <person name="Amaro Gonzalez C."/>
        </authorList>
    </citation>
    <scope>NUCLEOTIDE SEQUENCE</scope>
</reference>
<evidence type="ECO:0000313" key="1">
    <source>
        <dbReference type="EMBL" id="JAH79887.1"/>
    </source>
</evidence>
<protein>
    <submittedName>
        <fullName evidence="1">Uncharacterized protein</fullName>
    </submittedName>
</protein>
<sequence>MLLKSALETRFYLVTTGTTKTRHGKNNMIRYPPVNVKNRFRDEQVDIFLKPPGCSKPIFSYKLNPVPVRDFLRLPTEDELK</sequence>
<reference evidence="1" key="2">
    <citation type="journal article" date="2015" name="Fish Shellfish Immunol.">
        <title>Early steps in the European eel (Anguilla anguilla)-Vibrio vulnificus interaction in the gills: Role of the RtxA13 toxin.</title>
        <authorList>
            <person name="Callol A."/>
            <person name="Pajuelo D."/>
            <person name="Ebbesson L."/>
            <person name="Teles M."/>
            <person name="MacKenzie S."/>
            <person name="Amaro C."/>
        </authorList>
    </citation>
    <scope>NUCLEOTIDE SEQUENCE</scope>
</reference>
<accession>A0A0E9VPA3</accession>
<name>A0A0E9VPA3_ANGAN</name>
<dbReference type="EMBL" id="GBXM01028690">
    <property type="protein sequence ID" value="JAH79887.1"/>
    <property type="molecule type" value="Transcribed_RNA"/>
</dbReference>